<keyword evidence="14" id="KW-1185">Reference proteome</keyword>
<feature type="region of interest" description="Disordered" evidence="10">
    <location>
        <begin position="111"/>
        <end position="138"/>
    </location>
</feature>
<dbReference type="Gene3D" id="1.10.510.10">
    <property type="entry name" value="Transferase(Phosphotransferase) domain 1"/>
    <property type="match status" value="2"/>
</dbReference>
<dbReference type="Gene3D" id="1.20.1480.20">
    <property type="entry name" value="MAST3 pre-PK domain-like"/>
    <property type="match status" value="1"/>
</dbReference>
<evidence type="ECO:0000256" key="10">
    <source>
        <dbReference type="SAM" id="MobiDB-lite"/>
    </source>
</evidence>
<dbReference type="InterPro" id="IPR000719">
    <property type="entry name" value="Prot_kinase_dom"/>
</dbReference>
<organism evidence="13 14">
    <name type="scientific">Ranitomeya imitator</name>
    <name type="common">mimic poison frog</name>
    <dbReference type="NCBI Taxonomy" id="111125"/>
    <lineage>
        <taxon>Eukaryota</taxon>
        <taxon>Metazoa</taxon>
        <taxon>Chordata</taxon>
        <taxon>Craniata</taxon>
        <taxon>Vertebrata</taxon>
        <taxon>Euteleostomi</taxon>
        <taxon>Amphibia</taxon>
        <taxon>Batrachia</taxon>
        <taxon>Anura</taxon>
        <taxon>Neobatrachia</taxon>
        <taxon>Hyloidea</taxon>
        <taxon>Dendrobatidae</taxon>
        <taxon>Dendrobatinae</taxon>
        <taxon>Ranitomeya</taxon>
    </lineage>
</organism>
<dbReference type="PROSITE" id="PS51285">
    <property type="entry name" value="AGC_KINASE_CTER"/>
    <property type="match status" value="1"/>
</dbReference>
<keyword evidence="6" id="KW-0418">Kinase</keyword>
<evidence type="ECO:0000259" key="12">
    <source>
        <dbReference type="PROSITE" id="PS51285"/>
    </source>
</evidence>
<protein>
    <recommendedName>
        <fullName evidence="2">non-specific serine/threonine protein kinase</fullName>
        <ecNumber evidence="2">2.7.11.1</ecNumber>
    </recommendedName>
</protein>
<proteinExistence type="inferred from homology"/>
<dbReference type="Pfam" id="PF00069">
    <property type="entry name" value="Pkinase"/>
    <property type="match status" value="1"/>
</dbReference>
<keyword evidence="5" id="KW-0547">Nucleotide-binding</keyword>
<dbReference type="EC" id="2.7.11.1" evidence="2"/>
<dbReference type="PROSITE" id="PS00108">
    <property type="entry name" value="PROTEIN_KINASE_ST"/>
    <property type="match status" value="1"/>
</dbReference>
<dbReference type="InterPro" id="IPR011009">
    <property type="entry name" value="Kinase-like_dom_sf"/>
</dbReference>
<accession>A0ABN9LXW1</accession>
<dbReference type="SUPFAM" id="SSF140482">
    <property type="entry name" value="MAST3 pre-PK domain-like"/>
    <property type="match status" value="1"/>
</dbReference>
<dbReference type="PROSITE" id="PS50011">
    <property type="entry name" value="PROTEIN_KINASE_DOM"/>
    <property type="match status" value="1"/>
</dbReference>
<feature type="compositionally biased region" description="Basic and acidic residues" evidence="10">
    <location>
        <begin position="111"/>
        <end position="121"/>
    </location>
</feature>
<keyword evidence="4" id="KW-0808">Transferase</keyword>
<dbReference type="Pfam" id="PF08926">
    <property type="entry name" value="DUF1908"/>
    <property type="match status" value="1"/>
</dbReference>
<evidence type="ECO:0000256" key="7">
    <source>
        <dbReference type="ARBA" id="ARBA00022840"/>
    </source>
</evidence>
<keyword evidence="7" id="KW-0067">ATP-binding</keyword>
<dbReference type="PANTHER" id="PTHR24356:SF414">
    <property type="entry name" value="NON-SPECIFIC SERINE_THREONINE PROTEIN KINASE"/>
    <property type="match status" value="1"/>
</dbReference>
<dbReference type="PANTHER" id="PTHR24356">
    <property type="entry name" value="SERINE/THREONINE-PROTEIN KINASE"/>
    <property type="match status" value="1"/>
</dbReference>
<dbReference type="InterPro" id="IPR008271">
    <property type="entry name" value="Ser/Thr_kinase_AS"/>
</dbReference>
<sequence length="363" mass="40907">MSGISSDKREVLALLQGILTTYARENVLPLPDGVLSFTYRLVMKLVSECLTKYHRGRISSEYLEHLQMNIRTLVQQAEERSQSGDLAFFKQLAQKFLYVLDYIARSLKRLETPDGDSKEGQQRNIADPNTSEPGLKTDLIEETTEPATADGGIPEIPEIPESASVSIRENICISSDNGSFYGPLPLDLARIYIAETVLAVEYLHSYGVVHRDLKPENLMISSTGHIKVTDFGISRLGLMRPTSDIYKAPTKDITREFHDDGITGTYHYVAPEVILQKGYGRPIDCILADNITLKIQNSTHHRDAQDFMTQLLRKDPTIRLGTGGANEIKSHPFLSELDFEKLQNLKPLYRPDLSSEEDTRYFQ</sequence>
<dbReference type="InterPro" id="IPR015022">
    <property type="entry name" value="MAST_pre-PK_dom"/>
</dbReference>
<dbReference type="Proteomes" id="UP001176940">
    <property type="component" value="Unassembled WGS sequence"/>
</dbReference>
<evidence type="ECO:0000256" key="3">
    <source>
        <dbReference type="ARBA" id="ARBA00022527"/>
    </source>
</evidence>
<evidence type="ECO:0000313" key="13">
    <source>
        <dbReference type="EMBL" id="CAJ0950636.1"/>
    </source>
</evidence>
<gene>
    <name evidence="13" type="ORF">RIMI_LOCUS13097856</name>
</gene>
<evidence type="ECO:0000256" key="9">
    <source>
        <dbReference type="ARBA" id="ARBA00048679"/>
    </source>
</evidence>
<evidence type="ECO:0000256" key="5">
    <source>
        <dbReference type="ARBA" id="ARBA00022741"/>
    </source>
</evidence>
<comment type="catalytic activity">
    <reaction evidence="9">
        <text>L-seryl-[protein] + ATP = O-phospho-L-seryl-[protein] + ADP + H(+)</text>
        <dbReference type="Rhea" id="RHEA:17989"/>
        <dbReference type="Rhea" id="RHEA-COMP:9863"/>
        <dbReference type="Rhea" id="RHEA-COMP:11604"/>
        <dbReference type="ChEBI" id="CHEBI:15378"/>
        <dbReference type="ChEBI" id="CHEBI:29999"/>
        <dbReference type="ChEBI" id="CHEBI:30616"/>
        <dbReference type="ChEBI" id="CHEBI:83421"/>
        <dbReference type="ChEBI" id="CHEBI:456216"/>
        <dbReference type="EC" id="2.7.11.1"/>
    </reaction>
</comment>
<dbReference type="SMART" id="SM00220">
    <property type="entry name" value="S_TKc"/>
    <property type="match status" value="1"/>
</dbReference>
<dbReference type="EMBL" id="CAUEEQ010031982">
    <property type="protein sequence ID" value="CAJ0950636.1"/>
    <property type="molecule type" value="Genomic_DNA"/>
</dbReference>
<dbReference type="InterPro" id="IPR000961">
    <property type="entry name" value="AGC-kinase_C"/>
</dbReference>
<reference evidence="13" key="1">
    <citation type="submission" date="2023-07" db="EMBL/GenBank/DDBJ databases">
        <authorList>
            <person name="Stuckert A."/>
        </authorList>
    </citation>
    <scope>NUCLEOTIDE SEQUENCE</scope>
</reference>
<evidence type="ECO:0000259" key="11">
    <source>
        <dbReference type="PROSITE" id="PS50011"/>
    </source>
</evidence>
<feature type="compositionally biased region" description="Polar residues" evidence="10">
    <location>
        <begin position="122"/>
        <end position="132"/>
    </location>
</feature>
<keyword evidence="3" id="KW-0723">Serine/threonine-protein kinase</keyword>
<dbReference type="Gene3D" id="3.30.200.20">
    <property type="entry name" value="Phosphorylase Kinase, domain 1"/>
    <property type="match status" value="1"/>
</dbReference>
<feature type="domain" description="AGC-kinase C-terminal" evidence="12">
    <location>
        <begin position="335"/>
        <end position="363"/>
    </location>
</feature>
<evidence type="ECO:0000256" key="8">
    <source>
        <dbReference type="ARBA" id="ARBA00047899"/>
    </source>
</evidence>
<evidence type="ECO:0000256" key="1">
    <source>
        <dbReference type="ARBA" id="ARBA00009903"/>
    </source>
</evidence>
<comment type="catalytic activity">
    <reaction evidence="8">
        <text>L-threonyl-[protein] + ATP = O-phospho-L-threonyl-[protein] + ADP + H(+)</text>
        <dbReference type="Rhea" id="RHEA:46608"/>
        <dbReference type="Rhea" id="RHEA-COMP:11060"/>
        <dbReference type="Rhea" id="RHEA-COMP:11605"/>
        <dbReference type="ChEBI" id="CHEBI:15378"/>
        <dbReference type="ChEBI" id="CHEBI:30013"/>
        <dbReference type="ChEBI" id="CHEBI:30616"/>
        <dbReference type="ChEBI" id="CHEBI:61977"/>
        <dbReference type="ChEBI" id="CHEBI:456216"/>
        <dbReference type="EC" id="2.7.11.1"/>
    </reaction>
</comment>
<evidence type="ECO:0000256" key="6">
    <source>
        <dbReference type="ARBA" id="ARBA00022777"/>
    </source>
</evidence>
<name>A0ABN9LXW1_9NEOB</name>
<comment type="similarity">
    <text evidence="1">Belongs to the protein kinase superfamily. AGC Ser/Thr protein kinase family.</text>
</comment>
<dbReference type="InterPro" id="IPR023142">
    <property type="entry name" value="MAST_pre-PK_dom_sf"/>
</dbReference>
<comment type="caution">
    <text evidence="13">The sequence shown here is derived from an EMBL/GenBank/DDBJ whole genome shotgun (WGS) entry which is preliminary data.</text>
</comment>
<evidence type="ECO:0000256" key="4">
    <source>
        <dbReference type="ARBA" id="ARBA00022679"/>
    </source>
</evidence>
<feature type="domain" description="Protein kinase" evidence="11">
    <location>
        <begin position="1"/>
        <end position="334"/>
    </location>
</feature>
<evidence type="ECO:0000313" key="14">
    <source>
        <dbReference type="Proteomes" id="UP001176940"/>
    </source>
</evidence>
<evidence type="ECO:0000256" key="2">
    <source>
        <dbReference type="ARBA" id="ARBA00012513"/>
    </source>
</evidence>
<dbReference type="SUPFAM" id="SSF56112">
    <property type="entry name" value="Protein kinase-like (PK-like)"/>
    <property type="match status" value="1"/>
</dbReference>
<dbReference type="InterPro" id="IPR050236">
    <property type="entry name" value="Ser_Thr_kinase_AGC"/>
</dbReference>